<evidence type="ECO:0000313" key="5">
    <source>
        <dbReference type="Proteomes" id="UP001321249"/>
    </source>
</evidence>
<reference evidence="4" key="3">
    <citation type="submission" date="2023-06" db="EMBL/GenBank/DDBJ databases">
        <title>Pangenomics reveal diversification of enzyme families and niche specialization in globally abundant SAR202 bacteria.</title>
        <authorList>
            <person name="Saw J.H.W."/>
        </authorList>
    </citation>
    <scope>NUCLEOTIDE SEQUENCE [LARGE SCALE GENOMIC DNA]</scope>
    <source>
        <strain evidence="4">JH1073</strain>
    </source>
</reference>
<dbReference type="GO" id="GO:0005886">
    <property type="term" value="C:plasma membrane"/>
    <property type="evidence" value="ECO:0007669"/>
    <property type="project" value="UniProtKB-SubCell"/>
</dbReference>
<organism evidence="3 4">
    <name type="scientific">Candidatus Lucifugimonas marina</name>
    <dbReference type="NCBI Taxonomy" id="3038979"/>
    <lineage>
        <taxon>Bacteria</taxon>
        <taxon>Bacillati</taxon>
        <taxon>Chloroflexota</taxon>
        <taxon>Dehalococcoidia</taxon>
        <taxon>SAR202 cluster</taxon>
        <taxon>Candidatus Lucifugimonadales</taxon>
        <taxon>Candidatus Lucifugimonadaceae</taxon>
        <taxon>Candidatus Lucifugimonas</taxon>
    </lineage>
</organism>
<keyword evidence="1" id="KW-0472">Membrane</keyword>
<dbReference type="Pfam" id="PF12730">
    <property type="entry name" value="ABC2_membrane_4"/>
    <property type="match status" value="1"/>
</dbReference>
<name>A0AAJ5ZHB0_9CHLR</name>
<feature type="transmembrane region" description="Helical" evidence="1">
    <location>
        <begin position="25"/>
        <end position="44"/>
    </location>
</feature>
<evidence type="ECO:0000313" key="3">
    <source>
        <dbReference type="EMBL" id="WFG38776.1"/>
    </source>
</evidence>
<evidence type="ECO:0000313" key="4">
    <source>
        <dbReference type="Proteomes" id="UP001219901"/>
    </source>
</evidence>
<protein>
    <submittedName>
        <fullName evidence="3">ABC transporter permease subunit</fullName>
    </submittedName>
</protein>
<dbReference type="EMBL" id="CP046147">
    <property type="protein sequence ID" value="WFG38776.1"/>
    <property type="molecule type" value="Genomic_DNA"/>
</dbReference>
<feature type="transmembrane region" description="Helical" evidence="1">
    <location>
        <begin position="216"/>
        <end position="238"/>
    </location>
</feature>
<proteinExistence type="predicted"/>
<reference evidence="3" key="2">
    <citation type="journal article" date="2023" name="Nat. Commun.">
        <title>Cultivation of marine bacteria of the SAR202 clade.</title>
        <authorList>
            <person name="Lim Y."/>
            <person name="Seo J.H."/>
            <person name="Giovannoni S.J."/>
            <person name="Kang I."/>
            <person name="Cho J.C."/>
        </authorList>
    </citation>
    <scope>NUCLEOTIDE SEQUENCE</scope>
    <source>
        <strain evidence="3">JH1073</strain>
    </source>
</reference>
<evidence type="ECO:0000313" key="2">
    <source>
        <dbReference type="EMBL" id="MDG0867936.1"/>
    </source>
</evidence>
<dbReference type="EMBL" id="WMBE01000005">
    <property type="protein sequence ID" value="MDG0867936.1"/>
    <property type="molecule type" value="Genomic_DNA"/>
</dbReference>
<gene>
    <name evidence="2" type="ORF">GKO46_12775</name>
    <name evidence="3" type="ORF">GKO48_03845</name>
</gene>
<keyword evidence="1" id="KW-0812">Transmembrane</keyword>
<feature type="transmembrane region" description="Helical" evidence="1">
    <location>
        <begin position="172"/>
        <end position="193"/>
    </location>
</feature>
<evidence type="ECO:0000256" key="1">
    <source>
        <dbReference type="SAM" id="Phobius"/>
    </source>
</evidence>
<dbReference type="PANTHER" id="PTHR37305">
    <property type="entry name" value="INTEGRAL MEMBRANE PROTEIN-RELATED"/>
    <property type="match status" value="1"/>
</dbReference>
<keyword evidence="1" id="KW-1133">Transmembrane helix</keyword>
<dbReference type="Proteomes" id="UP001321249">
    <property type="component" value="Unassembled WGS sequence"/>
</dbReference>
<reference evidence="4 5" key="1">
    <citation type="submission" date="2019-11" db="EMBL/GenBank/DDBJ databases">
        <authorList>
            <person name="Cho J.-C."/>
        </authorList>
    </citation>
    <scope>NUCLEOTIDE SEQUENCE [LARGE SCALE GENOMIC DNA]</scope>
    <source>
        <strain evidence="3 4">JH1073</strain>
        <strain evidence="2 5">JH702</strain>
    </source>
</reference>
<dbReference type="AlphaFoldDB" id="A0AAJ5ZHB0"/>
<sequence length="247" mass="26892">MRIFGGGLTVGSVYKLALRQLSGRWRLLITLLLTALPVIMGITWRLIEGDRFPDNDFQDLALNGMLAGVIIPLVTLAISSAAFSNEIEDRTLANLTLSPIPRWKIVVPKLLGALTVSGAFLVTSAFITSYIAFSGDLDAVLAVTAGAAISVALYSSLFVWTGLMTTRAIGYGLLYIFLWEGLFAGLVSGVRFLSLRHYSLTVMHRLDDRLFSTSEFLSTGVVTGAAVTVFVIFLALSIRRLRRMDVP</sequence>
<feature type="transmembrane region" description="Helical" evidence="1">
    <location>
        <begin position="110"/>
        <end position="133"/>
    </location>
</feature>
<dbReference type="PANTHER" id="PTHR37305:SF1">
    <property type="entry name" value="MEMBRANE PROTEIN"/>
    <property type="match status" value="1"/>
</dbReference>
<dbReference type="GO" id="GO:0140359">
    <property type="term" value="F:ABC-type transporter activity"/>
    <property type="evidence" value="ECO:0007669"/>
    <property type="project" value="InterPro"/>
</dbReference>
<dbReference type="Proteomes" id="UP001219901">
    <property type="component" value="Chromosome"/>
</dbReference>
<feature type="transmembrane region" description="Helical" evidence="1">
    <location>
        <begin position="64"/>
        <end position="83"/>
    </location>
</feature>
<accession>A0AAJ5ZHB0</accession>
<feature type="transmembrane region" description="Helical" evidence="1">
    <location>
        <begin position="139"/>
        <end position="160"/>
    </location>
</feature>
<keyword evidence="4" id="KW-1185">Reference proteome</keyword>